<dbReference type="CDD" id="cd02000">
    <property type="entry name" value="TPP_E1_PDC_ADC_BCADC"/>
    <property type="match status" value="1"/>
</dbReference>
<dbReference type="Proteomes" id="UP000034291">
    <property type="component" value="Unassembled WGS sequence"/>
</dbReference>
<dbReference type="GO" id="GO:0003863">
    <property type="term" value="F:branched-chain 2-oxo acid dehydrogenase activity"/>
    <property type="evidence" value="ECO:0007669"/>
    <property type="project" value="UniProtKB-EC"/>
</dbReference>
<dbReference type="SUPFAM" id="SSF52518">
    <property type="entry name" value="Thiamin diphosphate-binding fold (THDP-binding)"/>
    <property type="match status" value="1"/>
</dbReference>
<evidence type="ECO:0000256" key="5">
    <source>
        <dbReference type="ARBA" id="ARBA00022946"/>
    </source>
</evidence>
<dbReference type="AlphaFoldDB" id="A0A0F8UD07"/>
<evidence type="ECO:0000256" key="7">
    <source>
        <dbReference type="ARBA" id="ARBA00023002"/>
    </source>
</evidence>
<dbReference type="FunFam" id="3.40.50.970:FF:000015">
    <property type="entry name" value="2-oxoisovalerate dehydrogenase subunit alpha"/>
    <property type="match status" value="1"/>
</dbReference>
<dbReference type="GO" id="GO:0005759">
    <property type="term" value="C:mitochondrial matrix"/>
    <property type="evidence" value="ECO:0007669"/>
    <property type="project" value="UniProtKB-SubCell"/>
</dbReference>
<keyword evidence="4" id="KW-0479">Metal-binding</keyword>
<keyword evidence="12" id="KW-1185">Reference proteome</keyword>
<keyword evidence="9" id="KW-0786">Thiamine pyrophosphate</keyword>
<keyword evidence="5" id="KW-0809">Transit peptide</keyword>
<evidence type="ECO:0000256" key="2">
    <source>
        <dbReference type="ARBA" id="ARBA00004305"/>
    </source>
</evidence>
<proteinExistence type="inferred from homology"/>
<dbReference type="OrthoDB" id="3845at2759"/>
<reference evidence="11 12" key="1">
    <citation type="submission" date="2015-02" db="EMBL/GenBank/DDBJ databases">
        <title>Draft Genome Sequences of Two Closely-Related Aflatoxigenic Aspergillus Species Obtained from the Cote d'Ivoire.</title>
        <authorList>
            <person name="Moore G.G."/>
            <person name="Beltz S.B."/>
            <person name="Mack B.M."/>
        </authorList>
    </citation>
    <scope>NUCLEOTIDE SEQUENCE [LARGE SCALE GENOMIC DNA]</scope>
    <source>
        <strain evidence="11 12">SRRC1468</strain>
    </source>
</reference>
<feature type="domain" description="Dehydrogenase E1 component" evidence="10">
    <location>
        <begin position="94"/>
        <end position="400"/>
    </location>
</feature>
<evidence type="ECO:0000256" key="9">
    <source>
        <dbReference type="RuleBase" id="RU365014"/>
    </source>
</evidence>
<evidence type="ECO:0000313" key="11">
    <source>
        <dbReference type="EMBL" id="KKK17463.1"/>
    </source>
</evidence>
<evidence type="ECO:0000256" key="8">
    <source>
        <dbReference type="ARBA" id="ARBA00023128"/>
    </source>
</evidence>
<dbReference type="PANTHER" id="PTHR43380:SF1">
    <property type="entry name" value="2-OXOISOVALERATE DEHYDROGENASE SUBUNIT ALPHA, MITOCHONDRIAL"/>
    <property type="match status" value="1"/>
</dbReference>
<evidence type="ECO:0000256" key="6">
    <source>
        <dbReference type="ARBA" id="ARBA00022958"/>
    </source>
</evidence>
<dbReference type="STRING" id="308745.A0A0F8UD07"/>
<dbReference type="InterPro" id="IPR050771">
    <property type="entry name" value="Alpha-ketoacid_DH_E1_comp"/>
</dbReference>
<keyword evidence="7 9" id="KW-0560">Oxidoreductase</keyword>
<dbReference type="InterPro" id="IPR029061">
    <property type="entry name" value="THDP-binding"/>
</dbReference>
<comment type="cofactor">
    <cofactor evidence="1 9">
        <name>thiamine diphosphate</name>
        <dbReference type="ChEBI" id="CHEBI:58937"/>
    </cofactor>
</comment>
<sequence length="445" mass="50441">MLSLFSRRMSRVSQSLPRFTTTQRWSSSISQRPGSDRVRFPGAVNSKFTTDMSFVNPSNTPSIPTYRVMDSDGVLVDKSRKPPNVSNEQVLTWYKNMLTVSIMDVIMFEAQRQGRLSFYMVSAGEEGISVGSAAALTPDDVVFAQYRETGVFQQRGFTLKNFMNQLFSNRHDSGRGRNMPVHYGCNYPRTHTISSPLATQIPQASGAAYALKLQALQNPDTPPRIVACYFGEGAASEGDFHAGLNIAATRSAPVVFICRNNGFAISTPTLEQYRGDGIASRGVGYGIDTIRVDGNDIFAVYEAMQEAREIALSDGGRPVLIEAMSYRVSHHSTSDDSFAYRARVEVEDWKRRDNPIIRLRKWLENEGLWNEDMERETREQLRKEVLKEFGDAEREKKPRIRSAFEDVYEELTEETQAQMKELKRMLQTYPDEYDLREYQDGINGL</sequence>
<dbReference type="Pfam" id="PF00676">
    <property type="entry name" value="E1_dh"/>
    <property type="match status" value="1"/>
</dbReference>
<accession>A0A0F8UD07</accession>
<dbReference type="GO" id="GO:0009083">
    <property type="term" value="P:branched-chain amino acid catabolic process"/>
    <property type="evidence" value="ECO:0007669"/>
    <property type="project" value="TreeGrafter"/>
</dbReference>
<protein>
    <recommendedName>
        <fullName evidence="9">2-oxoisovalerate dehydrogenase subunit alpha</fullName>
        <ecNumber evidence="9">1.2.4.4</ecNumber>
    </recommendedName>
    <alternativeName>
        <fullName evidence="9">Branched-chain alpha-keto acid dehydrogenase E1 component alpha chain</fullName>
    </alternativeName>
</protein>
<comment type="subcellular location">
    <subcellularLocation>
        <location evidence="2">Mitochondrion matrix</location>
    </subcellularLocation>
</comment>
<evidence type="ECO:0000256" key="4">
    <source>
        <dbReference type="ARBA" id="ARBA00022723"/>
    </source>
</evidence>
<comment type="function">
    <text evidence="9">The branched-chain alpha-keto dehydrogenase complex catalyzes the overall conversion of alpha-keto acids to acyl-CoA and CO(2). It contains multiple copies of three enzymatic components: branched-chain alpha-keto acid decarboxylase (E1), lipoamide acyltransferase (E2) and lipoamide dehydrogenase (E3).</text>
</comment>
<dbReference type="EC" id="1.2.4.4" evidence="9"/>
<evidence type="ECO:0000256" key="1">
    <source>
        <dbReference type="ARBA" id="ARBA00001964"/>
    </source>
</evidence>
<evidence type="ECO:0000313" key="12">
    <source>
        <dbReference type="Proteomes" id="UP000034291"/>
    </source>
</evidence>
<comment type="catalytic activity">
    <reaction evidence="9">
        <text>N(6)-[(R)-lipoyl]-L-lysyl-[protein] + 3-methyl-2-oxobutanoate + H(+) = N(6)-[(R)-S(8)-2-methylpropanoyldihydrolipoyl]-L-lysyl-[protein] + CO2</text>
        <dbReference type="Rhea" id="RHEA:13457"/>
        <dbReference type="Rhea" id="RHEA-COMP:10474"/>
        <dbReference type="Rhea" id="RHEA-COMP:10497"/>
        <dbReference type="ChEBI" id="CHEBI:11851"/>
        <dbReference type="ChEBI" id="CHEBI:15378"/>
        <dbReference type="ChEBI" id="CHEBI:16526"/>
        <dbReference type="ChEBI" id="CHEBI:83099"/>
        <dbReference type="ChEBI" id="CHEBI:83142"/>
        <dbReference type="EC" id="1.2.4.4"/>
    </reaction>
</comment>
<evidence type="ECO:0000259" key="10">
    <source>
        <dbReference type="Pfam" id="PF00676"/>
    </source>
</evidence>
<dbReference type="Gene3D" id="3.40.50.970">
    <property type="match status" value="1"/>
</dbReference>
<dbReference type="PANTHER" id="PTHR43380">
    <property type="entry name" value="2-OXOISOVALERATE DEHYDROGENASE SUBUNIT ALPHA, MITOCHONDRIAL"/>
    <property type="match status" value="1"/>
</dbReference>
<dbReference type="GO" id="GO:0046872">
    <property type="term" value="F:metal ion binding"/>
    <property type="evidence" value="ECO:0007669"/>
    <property type="project" value="UniProtKB-KW"/>
</dbReference>
<comment type="caution">
    <text evidence="11">The sequence shown here is derived from an EMBL/GenBank/DDBJ whole genome shotgun (WGS) entry which is preliminary data.</text>
</comment>
<organism evidence="11 12">
    <name type="scientific">Aspergillus rambellii</name>
    <dbReference type="NCBI Taxonomy" id="308745"/>
    <lineage>
        <taxon>Eukaryota</taxon>
        <taxon>Fungi</taxon>
        <taxon>Dikarya</taxon>
        <taxon>Ascomycota</taxon>
        <taxon>Pezizomycotina</taxon>
        <taxon>Eurotiomycetes</taxon>
        <taxon>Eurotiomycetidae</taxon>
        <taxon>Eurotiales</taxon>
        <taxon>Aspergillaceae</taxon>
        <taxon>Aspergillus</taxon>
        <taxon>Aspergillus subgen. Nidulantes</taxon>
    </lineage>
</organism>
<name>A0A0F8UD07_9EURO</name>
<comment type="similarity">
    <text evidence="3 9">Belongs to the BCKDHA family.</text>
</comment>
<keyword evidence="8" id="KW-0496">Mitochondrion</keyword>
<dbReference type="EMBL" id="JZBS01002735">
    <property type="protein sequence ID" value="KKK17463.1"/>
    <property type="molecule type" value="Genomic_DNA"/>
</dbReference>
<evidence type="ECO:0000256" key="3">
    <source>
        <dbReference type="ARBA" id="ARBA00008646"/>
    </source>
</evidence>
<keyword evidence="6" id="KW-0630">Potassium</keyword>
<gene>
    <name evidence="11" type="ORF">ARAM_001086</name>
</gene>
<dbReference type="InterPro" id="IPR001017">
    <property type="entry name" value="DH_E1"/>
</dbReference>